<dbReference type="SMART" id="SM00382">
    <property type="entry name" value="AAA"/>
    <property type="match status" value="1"/>
</dbReference>
<dbReference type="SMART" id="SM00760">
    <property type="entry name" value="Bac_DnaA_C"/>
    <property type="match status" value="1"/>
</dbReference>
<evidence type="ECO:0000256" key="4">
    <source>
        <dbReference type="ARBA" id="ARBA00022741"/>
    </source>
</evidence>
<feature type="binding site" evidence="8">
    <location>
        <position position="161"/>
    </location>
    <ligand>
        <name>ATP</name>
        <dbReference type="ChEBI" id="CHEBI:30616"/>
    </ligand>
</feature>
<keyword evidence="2 8" id="KW-0963">Cytoplasm</keyword>
<keyword evidence="6 8" id="KW-0446">Lipid-binding</keyword>
<reference evidence="15 16" key="1">
    <citation type="journal article" date="2014" name="Genome Biol. Evol.">
        <title>Phylogenomics of "Candidatus Hepatoplasma crinochetorum," a Lineage of Mollicutes Associated with Noninsect Arthropods.</title>
        <authorList>
            <person name="Leclercq S."/>
            <person name="Dittmer J."/>
            <person name="Bouchon D."/>
            <person name="Cordaux R."/>
        </authorList>
    </citation>
    <scope>NUCLEOTIDE SEQUENCE [LARGE SCALE GENOMIC DNA]</scope>
    <source>
        <strain evidence="15 16">Av</strain>
    </source>
</reference>
<dbReference type="AlphaFoldDB" id="W8GE89"/>
<dbReference type="InterPro" id="IPR018312">
    <property type="entry name" value="Chromosome_initiator_DnaA_CS"/>
</dbReference>
<feature type="domain" description="AAA+ ATPase" evidence="13">
    <location>
        <begin position="147"/>
        <end position="277"/>
    </location>
</feature>
<feature type="region of interest" description="Domain I, interacts with DnaA modulators" evidence="8">
    <location>
        <begin position="1"/>
        <end position="98"/>
    </location>
</feature>
<dbReference type="InterPro" id="IPR013159">
    <property type="entry name" value="DnaA_C"/>
</dbReference>
<dbReference type="EMBL" id="CP006932">
    <property type="protein sequence ID" value="AHK22124.1"/>
    <property type="molecule type" value="Genomic_DNA"/>
</dbReference>
<evidence type="ECO:0000256" key="11">
    <source>
        <dbReference type="RuleBase" id="RU004227"/>
    </source>
</evidence>
<comment type="function">
    <text evidence="8 10">Plays an essential role in the initiation and regulation of chromosomal replication. ATP-DnaA binds to the origin of replication (oriC) to initiate formation of the DNA replication initiation complex once per cell cycle. Binds the DnaA box (a 9 base pair repeat at the origin) and separates the double-stranded (ds)DNA. Forms a right-handed helical filament on oriC DNA; dsDNA binds to the exterior of the filament while single-stranded (ss)DNA is stabiized in the filament's interior. The ATP-DnaA-oriC complex binds and stabilizes one strand of the AT-rich DNA unwinding element (DUE), permitting loading of DNA polymerase. After initiation quickly degrades to an ADP-DnaA complex that is not apt for DNA replication. Binds acidic phospholipids.</text>
</comment>
<dbReference type="eggNOG" id="COG0593">
    <property type="taxonomic scope" value="Bacteria"/>
</dbReference>
<evidence type="ECO:0000256" key="12">
    <source>
        <dbReference type="SAM" id="Coils"/>
    </source>
</evidence>
<comment type="caution">
    <text evidence="8">Lacks conserved residue(s) required for the propagation of feature annotation.</text>
</comment>
<dbReference type="PANTHER" id="PTHR30050:SF2">
    <property type="entry name" value="CHROMOSOMAL REPLICATION INITIATOR PROTEIN DNAA"/>
    <property type="match status" value="1"/>
</dbReference>
<evidence type="ECO:0000256" key="9">
    <source>
        <dbReference type="NCBIfam" id="TIGR00362"/>
    </source>
</evidence>
<keyword evidence="3 8" id="KW-0235">DNA replication</keyword>
<dbReference type="GO" id="GO:0006270">
    <property type="term" value="P:DNA replication initiation"/>
    <property type="evidence" value="ECO:0007669"/>
    <property type="project" value="UniProtKB-UniRule"/>
</dbReference>
<evidence type="ECO:0000256" key="1">
    <source>
        <dbReference type="ARBA" id="ARBA00006583"/>
    </source>
</evidence>
<keyword evidence="4 8" id="KW-0547">Nucleotide-binding</keyword>
<proteinExistence type="inferred from homology"/>
<dbReference type="PANTHER" id="PTHR30050">
    <property type="entry name" value="CHROMOSOMAL REPLICATION INITIATOR PROTEIN DNAA"/>
    <property type="match status" value="1"/>
</dbReference>
<dbReference type="PRINTS" id="PR00051">
    <property type="entry name" value="DNAA"/>
</dbReference>
<organism evidence="15 16">
    <name type="scientific">Candidatus Hepatoplasma crinochetorum Av</name>
    <dbReference type="NCBI Taxonomy" id="1427984"/>
    <lineage>
        <taxon>Bacteria</taxon>
        <taxon>Bacillati</taxon>
        <taxon>Mycoplasmatota</taxon>
        <taxon>Mollicutes</taxon>
        <taxon>Candidatus Hepatoplasmataceae</taxon>
        <taxon>Candidatus Hepatoplasma</taxon>
    </lineage>
</organism>
<keyword evidence="12" id="KW-0175">Coiled coil</keyword>
<feature type="coiled-coil region" evidence="12">
    <location>
        <begin position="86"/>
        <end position="113"/>
    </location>
</feature>
<dbReference type="SUPFAM" id="SSF48295">
    <property type="entry name" value="TrpR-like"/>
    <property type="match status" value="1"/>
</dbReference>
<accession>W8GE89</accession>
<evidence type="ECO:0000256" key="2">
    <source>
        <dbReference type="ARBA" id="ARBA00022490"/>
    </source>
</evidence>
<evidence type="ECO:0000256" key="7">
    <source>
        <dbReference type="ARBA" id="ARBA00023125"/>
    </source>
</evidence>
<dbReference type="InterPro" id="IPR027417">
    <property type="entry name" value="P-loop_NTPase"/>
</dbReference>
<comment type="subunit">
    <text evidence="8">Oligomerizes as a right-handed, spiral filament on DNA at oriC.</text>
</comment>
<dbReference type="HOGENOM" id="CLU_026910_3_2_14"/>
<dbReference type="Proteomes" id="UP000019450">
    <property type="component" value="Chromosome"/>
</dbReference>
<comment type="subcellular location">
    <subcellularLocation>
        <location evidence="8">Cytoplasm</location>
    </subcellularLocation>
</comment>
<feature type="binding site" evidence="8">
    <location>
        <position position="160"/>
    </location>
    <ligand>
        <name>ATP</name>
        <dbReference type="ChEBI" id="CHEBI:30616"/>
    </ligand>
</feature>
<evidence type="ECO:0000256" key="8">
    <source>
        <dbReference type="HAMAP-Rule" id="MF_00377"/>
    </source>
</evidence>
<comment type="similarity">
    <text evidence="1 8 11">Belongs to the DnaA family.</text>
</comment>
<dbReference type="CDD" id="cd00009">
    <property type="entry name" value="AAA"/>
    <property type="match status" value="1"/>
</dbReference>
<dbReference type="GO" id="GO:0006275">
    <property type="term" value="P:regulation of DNA replication"/>
    <property type="evidence" value="ECO:0007669"/>
    <property type="project" value="UniProtKB-UniRule"/>
</dbReference>
<dbReference type="SUPFAM" id="SSF52540">
    <property type="entry name" value="P-loop containing nucleoside triphosphate hydrolases"/>
    <property type="match status" value="1"/>
</dbReference>
<dbReference type="PATRIC" id="fig|1427984.3.peg.1"/>
<evidence type="ECO:0000259" key="14">
    <source>
        <dbReference type="SMART" id="SM00760"/>
    </source>
</evidence>
<dbReference type="CDD" id="cd06571">
    <property type="entry name" value="Bac_DnaA_C"/>
    <property type="match status" value="1"/>
</dbReference>
<dbReference type="HAMAP" id="MF_00377">
    <property type="entry name" value="DnaA_bact"/>
    <property type="match status" value="1"/>
</dbReference>
<dbReference type="Gene3D" id="1.10.8.60">
    <property type="match status" value="1"/>
</dbReference>
<dbReference type="InterPro" id="IPR010921">
    <property type="entry name" value="Trp_repressor/repl_initiator"/>
</dbReference>
<feature type="domain" description="Chromosomal replication initiator DnaA C-terminal" evidence="14">
    <location>
        <begin position="366"/>
        <end position="434"/>
    </location>
</feature>
<dbReference type="PROSITE" id="PS01008">
    <property type="entry name" value="DNAA"/>
    <property type="match status" value="1"/>
</dbReference>
<keyword evidence="5 8" id="KW-0067">ATP-binding</keyword>
<feature type="binding site" evidence="8">
    <location>
        <position position="158"/>
    </location>
    <ligand>
        <name>ATP</name>
        <dbReference type="ChEBI" id="CHEBI:30616"/>
    </ligand>
</feature>
<gene>
    <name evidence="8 15" type="primary">dnaA</name>
    <name evidence="15" type="ORF">X271_00001</name>
</gene>
<dbReference type="GO" id="GO:0005737">
    <property type="term" value="C:cytoplasm"/>
    <property type="evidence" value="ECO:0007669"/>
    <property type="project" value="UniProtKB-SubCell"/>
</dbReference>
<keyword evidence="7 8" id="KW-0238">DNA-binding</keyword>
<dbReference type="Gene3D" id="3.40.50.300">
    <property type="entry name" value="P-loop containing nucleotide triphosphate hydrolases"/>
    <property type="match status" value="1"/>
</dbReference>
<evidence type="ECO:0000313" key="16">
    <source>
        <dbReference type="Proteomes" id="UP000019450"/>
    </source>
</evidence>
<dbReference type="KEGG" id="hcr:X271_00001"/>
<evidence type="ECO:0000259" key="13">
    <source>
        <dbReference type="SMART" id="SM00382"/>
    </source>
</evidence>
<dbReference type="InterPro" id="IPR001957">
    <property type="entry name" value="Chromosome_initiator_DnaA"/>
</dbReference>
<dbReference type="Pfam" id="PF08299">
    <property type="entry name" value="Bac_DnaA_C"/>
    <property type="match status" value="1"/>
</dbReference>
<protein>
    <recommendedName>
        <fullName evidence="8 9">Chromosomal replication initiator protein DnaA</fullName>
    </recommendedName>
</protein>
<evidence type="ECO:0000256" key="3">
    <source>
        <dbReference type="ARBA" id="ARBA00022705"/>
    </source>
</evidence>
<dbReference type="GO" id="GO:0008289">
    <property type="term" value="F:lipid binding"/>
    <property type="evidence" value="ECO:0007669"/>
    <property type="project" value="UniProtKB-KW"/>
</dbReference>
<dbReference type="GO" id="GO:0005524">
    <property type="term" value="F:ATP binding"/>
    <property type="evidence" value="ECO:0007669"/>
    <property type="project" value="UniProtKB-UniRule"/>
</dbReference>
<feature type="region of interest" description="Domain IV, binds dsDNA" evidence="8">
    <location>
        <begin position="339"/>
        <end position="455"/>
    </location>
</feature>
<sequence length="455" mass="53588">MDVNNLIKTWKDIYSSTNINEDWRYNFFKLIESSSKLAEIDQKNNCIFVTVNATFEKHIINDNFYSFLADSTKRKLGENYKLKIITEQEYEEIKEIEEKQEKIEIEIKSDSLNKRFTFDTFIVSDKNVLLYKAAMAIALSNDSSNLNWNPFFLHGKSGLGKTHILHSIGNEIKKNFPEKRIKYAEAKDFGDIVMRAFESDDINKNIQNIFNEYAKYDCLLIDDVQFIQSRKKTKEVFFNIFNFFINNNKQIVVTSDQDPKELKDFEERFITRFKGGLTVRIYPPDQKTTEEILKLKIRKNEKLDINKFTNESIKWIANNFGENVRFLEGALNRLILYVINSKNDEKINVNFISEVFEDLDIEEKSSFDSIINLVAKKYGINQKDILSKSRKKDIIIARNIAIFLTREILHYSLNDIGRKFNKDHSTIMYAINKIDKNLNENEEFKEVIDDLKLKL</sequence>
<dbReference type="STRING" id="1427984.X271_00001"/>
<dbReference type="RefSeq" id="WP_025208421.1">
    <property type="nucleotide sequence ID" value="NZ_CP006932.1"/>
</dbReference>
<dbReference type="InterPro" id="IPR020591">
    <property type="entry name" value="Chromosome_initiator_DnaA-like"/>
</dbReference>
<evidence type="ECO:0000256" key="10">
    <source>
        <dbReference type="RuleBase" id="RU000577"/>
    </source>
</evidence>
<dbReference type="GO" id="GO:0003688">
    <property type="term" value="F:DNA replication origin binding"/>
    <property type="evidence" value="ECO:0007669"/>
    <property type="project" value="UniProtKB-UniRule"/>
</dbReference>
<feature type="binding site" evidence="8">
    <location>
        <position position="162"/>
    </location>
    <ligand>
        <name>ATP</name>
        <dbReference type="ChEBI" id="CHEBI:30616"/>
    </ligand>
</feature>
<evidence type="ECO:0000256" key="6">
    <source>
        <dbReference type="ARBA" id="ARBA00023121"/>
    </source>
</evidence>
<dbReference type="InterPro" id="IPR003593">
    <property type="entry name" value="AAA+_ATPase"/>
</dbReference>
<name>W8GE89_9MOLU</name>
<keyword evidence="16" id="KW-1185">Reference proteome</keyword>
<dbReference type="InterPro" id="IPR013317">
    <property type="entry name" value="DnaA_dom"/>
</dbReference>
<evidence type="ECO:0000256" key="5">
    <source>
        <dbReference type="ARBA" id="ARBA00022840"/>
    </source>
</evidence>
<dbReference type="NCBIfam" id="TIGR00362">
    <property type="entry name" value="DnaA"/>
    <property type="match status" value="1"/>
</dbReference>
<evidence type="ECO:0000313" key="15">
    <source>
        <dbReference type="EMBL" id="AHK22124.1"/>
    </source>
</evidence>
<dbReference type="Gene3D" id="1.10.1750.10">
    <property type="match status" value="1"/>
</dbReference>
<comment type="domain">
    <text evidence="8">Domain I is involved in oligomerization and binding regulators, domain II is flexibile and of varying length in different bacteria, domain III forms the AAA+ region, while domain IV binds dsDNA.</text>
</comment>
<dbReference type="Pfam" id="PF00308">
    <property type="entry name" value="Bac_DnaA"/>
    <property type="match status" value="1"/>
</dbReference>
<dbReference type="GO" id="GO:0005886">
    <property type="term" value="C:plasma membrane"/>
    <property type="evidence" value="ECO:0007669"/>
    <property type="project" value="TreeGrafter"/>
</dbReference>